<reference evidence="5" key="1">
    <citation type="journal article" date="2022" name="bioRxiv">
        <title>Sequencing and chromosome-scale assembly of the giantPleurodeles waltlgenome.</title>
        <authorList>
            <person name="Brown T."/>
            <person name="Elewa A."/>
            <person name="Iarovenko S."/>
            <person name="Subramanian E."/>
            <person name="Araus A.J."/>
            <person name="Petzold A."/>
            <person name="Susuki M."/>
            <person name="Suzuki K.-i.T."/>
            <person name="Hayashi T."/>
            <person name="Toyoda A."/>
            <person name="Oliveira C."/>
            <person name="Osipova E."/>
            <person name="Leigh N.D."/>
            <person name="Simon A."/>
            <person name="Yun M.H."/>
        </authorList>
    </citation>
    <scope>NUCLEOTIDE SEQUENCE</scope>
    <source>
        <strain evidence="5">20211129_DDA</strain>
        <tissue evidence="5">Liver</tissue>
    </source>
</reference>
<keyword evidence="2" id="KW-0479">Metal-binding</keyword>
<sequence length="156" mass="17256">MLGAIDCTHVRIVPPTATEHLYRNRKHTHSINVQAIVDHRGLFTNIMAKYPGSVHDSFIFRHSTINRHFQDERYGNGLLVEIPGAGGVTRTTFTDAGKQCSQRPEMVRMRASLHAMESGECGPRAQEVVEERRVQSLASAVKPVTGESGPNQAPAR</sequence>
<evidence type="ECO:0000256" key="1">
    <source>
        <dbReference type="ARBA" id="ARBA00001968"/>
    </source>
</evidence>
<evidence type="ECO:0000313" key="5">
    <source>
        <dbReference type="EMBL" id="KAJ1118202.1"/>
    </source>
</evidence>
<keyword evidence="6" id="KW-1185">Reference proteome</keyword>
<organism evidence="5 6">
    <name type="scientific">Pleurodeles waltl</name>
    <name type="common">Iberian ribbed newt</name>
    <dbReference type="NCBI Taxonomy" id="8319"/>
    <lineage>
        <taxon>Eukaryota</taxon>
        <taxon>Metazoa</taxon>
        <taxon>Chordata</taxon>
        <taxon>Craniata</taxon>
        <taxon>Vertebrata</taxon>
        <taxon>Euteleostomi</taxon>
        <taxon>Amphibia</taxon>
        <taxon>Batrachia</taxon>
        <taxon>Caudata</taxon>
        <taxon>Salamandroidea</taxon>
        <taxon>Salamandridae</taxon>
        <taxon>Pleurodelinae</taxon>
        <taxon>Pleurodeles</taxon>
    </lineage>
</organism>
<comment type="caution">
    <text evidence="5">The sequence shown here is derived from an EMBL/GenBank/DDBJ whole genome shotgun (WGS) entry which is preliminary data.</text>
</comment>
<feature type="domain" description="DDE Tnp4" evidence="4">
    <location>
        <begin position="5"/>
        <end position="71"/>
    </location>
</feature>
<evidence type="ECO:0000313" key="6">
    <source>
        <dbReference type="Proteomes" id="UP001066276"/>
    </source>
</evidence>
<dbReference type="GO" id="GO:0046872">
    <property type="term" value="F:metal ion binding"/>
    <property type="evidence" value="ECO:0007669"/>
    <property type="project" value="UniProtKB-KW"/>
</dbReference>
<feature type="region of interest" description="Disordered" evidence="3">
    <location>
        <begin position="134"/>
        <end position="156"/>
    </location>
</feature>
<dbReference type="Pfam" id="PF13359">
    <property type="entry name" value="DDE_Tnp_4"/>
    <property type="match status" value="1"/>
</dbReference>
<dbReference type="Proteomes" id="UP001066276">
    <property type="component" value="Chromosome 8"/>
</dbReference>
<name>A0AAV7NU01_PLEWA</name>
<dbReference type="EMBL" id="JANPWB010000012">
    <property type="protein sequence ID" value="KAJ1118202.1"/>
    <property type="molecule type" value="Genomic_DNA"/>
</dbReference>
<protein>
    <recommendedName>
        <fullName evidence="4">DDE Tnp4 domain-containing protein</fullName>
    </recommendedName>
</protein>
<gene>
    <name evidence="5" type="ORF">NDU88_006397</name>
</gene>
<proteinExistence type="predicted"/>
<accession>A0AAV7NU01</accession>
<dbReference type="AlphaFoldDB" id="A0AAV7NU01"/>
<evidence type="ECO:0000259" key="4">
    <source>
        <dbReference type="Pfam" id="PF13359"/>
    </source>
</evidence>
<evidence type="ECO:0000256" key="3">
    <source>
        <dbReference type="SAM" id="MobiDB-lite"/>
    </source>
</evidence>
<dbReference type="InterPro" id="IPR027806">
    <property type="entry name" value="HARBI1_dom"/>
</dbReference>
<evidence type="ECO:0000256" key="2">
    <source>
        <dbReference type="ARBA" id="ARBA00022723"/>
    </source>
</evidence>
<comment type="cofactor">
    <cofactor evidence="1">
        <name>a divalent metal cation</name>
        <dbReference type="ChEBI" id="CHEBI:60240"/>
    </cofactor>
</comment>